<dbReference type="Proteomes" id="UP001497525">
    <property type="component" value="Unassembled WGS sequence"/>
</dbReference>
<feature type="region of interest" description="Disordered" evidence="1">
    <location>
        <begin position="689"/>
        <end position="714"/>
    </location>
</feature>
<dbReference type="Pfam" id="PF00788">
    <property type="entry name" value="RA"/>
    <property type="match status" value="1"/>
</dbReference>
<dbReference type="Pfam" id="PF00595">
    <property type="entry name" value="PDZ"/>
    <property type="match status" value="1"/>
</dbReference>
<dbReference type="Gene3D" id="3.10.20.90">
    <property type="entry name" value="Phosphatidylinositol 3-kinase Catalytic Subunit, Chain A, domain 1"/>
    <property type="match status" value="1"/>
</dbReference>
<dbReference type="PANTHER" id="PTHR46900:SF2">
    <property type="entry name" value="TYROSINE-PROTEIN PHOSPHATASE NON-RECEPTOR TYPE 13"/>
    <property type="match status" value="1"/>
</dbReference>
<dbReference type="InterPro" id="IPR029071">
    <property type="entry name" value="Ubiquitin-like_domsf"/>
</dbReference>
<dbReference type="SUPFAM" id="SSF50156">
    <property type="entry name" value="PDZ domain-like"/>
    <property type="match status" value="1"/>
</dbReference>
<feature type="compositionally biased region" description="Low complexity" evidence="1">
    <location>
        <begin position="1280"/>
        <end position="1289"/>
    </location>
</feature>
<feature type="region of interest" description="Disordered" evidence="1">
    <location>
        <begin position="573"/>
        <end position="599"/>
    </location>
</feature>
<dbReference type="InterPro" id="IPR000159">
    <property type="entry name" value="RA_dom"/>
</dbReference>
<dbReference type="Gene3D" id="2.30.42.10">
    <property type="match status" value="1"/>
</dbReference>
<feature type="region of interest" description="Disordered" evidence="1">
    <location>
        <begin position="1279"/>
        <end position="1298"/>
    </location>
</feature>
<dbReference type="SMART" id="SM01132">
    <property type="entry name" value="DIL"/>
    <property type="match status" value="1"/>
</dbReference>
<dbReference type="SUPFAM" id="SSF54236">
    <property type="entry name" value="Ubiquitin-like"/>
    <property type="match status" value="1"/>
</dbReference>
<dbReference type="PANTHER" id="PTHR46900">
    <property type="entry name" value="TYROSINE-PROTEIN PHOSPHATASE NON-RECEPTOR TYPE 13"/>
    <property type="match status" value="1"/>
</dbReference>
<evidence type="ECO:0000313" key="4">
    <source>
        <dbReference type="EMBL" id="CAL5140277.1"/>
    </source>
</evidence>
<evidence type="ECO:0008006" key="6">
    <source>
        <dbReference type="Google" id="ProtNLM"/>
    </source>
</evidence>
<evidence type="ECO:0000259" key="2">
    <source>
        <dbReference type="PROSITE" id="PS50106"/>
    </source>
</evidence>
<evidence type="ECO:0000256" key="1">
    <source>
        <dbReference type="SAM" id="MobiDB-lite"/>
    </source>
</evidence>
<reference evidence="4" key="1">
    <citation type="submission" date="2024-06" db="EMBL/GenBank/DDBJ databases">
        <authorList>
            <person name="Liu X."/>
            <person name="Lenzi L."/>
            <person name="Haldenby T S."/>
            <person name="Uol C."/>
        </authorList>
    </citation>
    <scope>NUCLEOTIDE SEQUENCE</scope>
</reference>
<dbReference type="GO" id="GO:0007165">
    <property type="term" value="P:signal transduction"/>
    <property type="evidence" value="ECO:0007669"/>
    <property type="project" value="InterPro"/>
</dbReference>
<dbReference type="CDD" id="cd00136">
    <property type="entry name" value="PDZ_canonical"/>
    <property type="match status" value="1"/>
</dbReference>
<dbReference type="InterPro" id="IPR002710">
    <property type="entry name" value="Dilute_dom"/>
</dbReference>
<feature type="region of interest" description="Disordered" evidence="1">
    <location>
        <begin position="394"/>
        <end position="425"/>
    </location>
</feature>
<dbReference type="PROSITE" id="PS50106">
    <property type="entry name" value="PDZ"/>
    <property type="match status" value="1"/>
</dbReference>
<dbReference type="InterPro" id="IPR052074">
    <property type="entry name" value="NonRcpt_TyrProt_Phosphatase"/>
</dbReference>
<dbReference type="InterPro" id="IPR001478">
    <property type="entry name" value="PDZ"/>
</dbReference>
<gene>
    <name evidence="4" type="ORF">CDAUBV1_LOCUS15444</name>
</gene>
<feature type="compositionally biased region" description="Basic residues" evidence="1">
    <location>
        <begin position="992"/>
        <end position="1002"/>
    </location>
</feature>
<dbReference type="InterPro" id="IPR036034">
    <property type="entry name" value="PDZ_sf"/>
</dbReference>
<feature type="compositionally biased region" description="Polar residues" evidence="1">
    <location>
        <begin position="411"/>
        <end position="422"/>
    </location>
</feature>
<feature type="compositionally biased region" description="Polar residues" evidence="1">
    <location>
        <begin position="1101"/>
        <end position="1110"/>
    </location>
</feature>
<comment type="caution">
    <text evidence="4">The sequence shown here is derived from an EMBL/GenBank/DDBJ whole genome shotgun (WGS) entry which is preliminary data.</text>
</comment>
<feature type="compositionally biased region" description="Low complexity" evidence="1">
    <location>
        <begin position="696"/>
        <end position="710"/>
    </location>
</feature>
<dbReference type="SMART" id="SM00228">
    <property type="entry name" value="PDZ"/>
    <property type="match status" value="1"/>
</dbReference>
<accession>A0AAV2TU22</accession>
<feature type="domain" description="Ras-associating" evidence="3">
    <location>
        <begin position="78"/>
        <end position="187"/>
    </location>
</feature>
<proteinExistence type="predicted"/>
<feature type="domain" description="PDZ" evidence="2">
    <location>
        <begin position="1313"/>
        <end position="1399"/>
    </location>
</feature>
<feature type="region of interest" description="Disordered" evidence="1">
    <location>
        <begin position="1096"/>
        <end position="1122"/>
    </location>
</feature>
<feature type="region of interest" description="Disordered" evidence="1">
    <location>
        <begin position="1"/>
        <end position="42"/>
    </location>
</feature>
<dbReference type="EMBL" id="CAXLJL010000711">
    <property type="protein sequence ID" value="CAL5140277.1"/>
    <property type="molecule type" value="Genomic_DNA"/>
</dbReference>
<feature type="region of interest" description="Disordered" evidence="1">
    <location>
        <begin position="979"/>
        <end position="1025"/>
    </location>
</feature>
<evidence type="ECO:0000259" key="3">
    <source>
        <dbReference type="PROSITE" id="PS50200"/>
    </source>
</evidence>
<dbReference type="PROSITE" id="PS50200">
    <property type="entry name" value="RA"/>
    <property type="match status" value="1"/>
</dbReference>
<dbReference type="Pfam" id="PF01843">
    <property type="entry name" value="DIL"/>
    <property type="match status" value="1"/>
</dbReference>
<name>A0AAV2TU22_CALDB</name>
<organism evidence="4 5">
    <name type="scientific">Calicophoron daubneyi</name>
    <name type="common">Rumen fluke</name>
    <name type="synonym">Paramphistomum daubneyi</name>
    <dbReference type="NCBI Taxonomy" id="300641"/>
    <lineage>
        <taxon>Eukaryota</taxon>
        <taxon>Metazoa</taxon>
        <taxon>Spiralia</taxon>
        <taxon>Lophotrochozoa</taxon>
        <taxon>Platyhelminthes</taxon>
        <taxon>Trematoda</taxon>
        <taxon>Digenea</taxon>
        <taxon>Plagiorchiida</taxon>
        <taxon>Pronocephalata</taxon>
        <taxon>Paramphistomoidea</taxon>
        <taxon>Paramphistomidae</taxon>
        <taxon>Calicophoron</taxon>
    </lineage>
</organism>
<protein>
    <recommendedName>
        <fullName evidence="6">Ras-associating and dilute domain-containing protein</fullName>
    </recommendedName>
</protein>
<evidence type="ECO:0000313" key="5">
    <source>
        <dbReference type="Proteomes" id="UP001497525"/>
    </source>
</evidence>
<sequence>MTSMQDLRPSERKPRFTLPGLRNPWRTVGRSESKKGTSIFASSSSVRTDKGIQDVEEDPLKELSFVQTVSKNGVNTMYLRVYCEKVRAGDHFKTLKVYMNTTAGKCVKDLVEAHFSKIGDPNDFELYEVIGSIEQVSKPLLDTEETLLFTEVRSRCIGLNETVQDIFGNSCAGIGLSRRIELRRRRVIPQRRGSMDVVRQNSLSFKRRANTPNLPIPNFRDSRSRRASASIVPNGPHLILLRGNQSVHDALLHSLIPLIEKDGLKSEFTIGSTATADIRIYDAPGEETSHKIFAKLVGYDYPLTGDVRGAIFLEPFNLEWAHTAGTQSVDIPLMYVNEELLNPSGNPFFRKKLLHPGDFIYFGSVRRGYIYLFKDPRWIPDHELQLSLNGPAGKGKLTNSNNQQKCHRNGSVASSDTDSSYQRVEKSPLRSDATYVALFPRKCHLRQVLSLLFIEPLSSPDSEDTSPFSVLHWSTIEPWRSAGLLAHLVRSAASMSMNPNPPIPNEDIEQRTPQIIQEYMKRSIDDMVSTVSELYQLVHVRGQNLIVPHLWLALFCYDLAIYLSPGWLTTKVEKSPRRHSAPNEELDSSGSSSNSNVDTLAPESVSVVANMRNLSYELADEALGKAVTLASVEIAPCLSTFYERVSDSDYSPSVGPSAERQQVSEMLNEMLSCFNAAFFPSGEDDRRGSCGSSPFYSTGSSNYSQQNSGSLRQSRRGRFYTTPIDFENPNWDSPMGAESDTGMQQSGTWSRAHSGLTREESELNTSYSVGTTGRVEAVVWRQLLAFLSHHILHTMIVKKNIQIDWNTGVHLMSGVEWLQEWLRAHRLEANRRPLTMITQFANLLSTPKEQLYKMTWPDMRAMYPEIPPSLLRFLLDDYEGGIGFENADDWHIEPQDGTAANENTLDVVDMILNNWRSKESLRYSKVQCRPELPYKPRDLHSLFGMPATGTFVRNMDQQLQAQGVEFRWADLLRHFPGPRAIDNDRAAFSSPHSRHRPPKGKRSIPNGNRRAMTGLPEGSVSEPKLNDNVFATGELPESLKPSPSTGEPTRIVRTYGDGNQQPMAGRSYAPQNNPNDELLYHLKNLATSLSRIDFSKFGNGEPTQPSNNLQDRLPRPNNGLRSNMVYESQPNLNMLHKRLKLTPGDQPYRDLPASPSSVSPNSFYTEYGQNRLPIQRLENNRLAQSMWQLPTDINRRQMDPSFHRTYGNKLTQASQDWEEFKQSMLGRGLDKIRTPVPSTSALNELDPMRSQVSGSLSQMNASTSYLPYATPKVIVEEANDGSSTTDSFTGGTGRDDDLSNTLSRTFQLNTVANVTLDRRQDTGYGLVLVDGERTSLDQPGVFVKAISPNSPAEENNEIAIGDRILAINGQDLTGMTYKDALTLLKNCKTQATFTIRRGSLSDPSLLFTRKGT</sequence>